<evidence type="ECO:0000313" key="2">
    <source>
        <dbReference type="EMBL" id="MDN7247160.1"/>
    </source>
</evidence>
<dbReference type="SUPFAM" id="SSF52218">
    <property type="entry name" value="Flavoproteins"/>
    <property type="match status" value="1"/>
</dbReference>
<dbReference type="EMBL" id="JAUJWU010000005">
    <property type="protein sequence ID" value="MDN7247160.1"/>
    <property type="molecule type" value="Genomic_DNA"/>
</dbReference>
<dbReference type="RefSeq" id="WP_300989263.1">
    <property type="nucleotide sequence ID" value="NZ_CP129235.1"/>
</dbReference>
<evidence type="ECO:0000313" key="3">
    <source>
        <dbReference type="Proteomes" id="UP001172142"/>
    </source>
</evidence>
<dbReference type="InterPro" id="IPR003680">
    <property type="entry name" value="Flavodoxin_fold"/>
</dbReference>
<keyword evidence="3" id="KW-1185">Reference proteome</keyword>
<sequence length="196" mass="22586">MTKKILCIIANPDTRADSLSSSISRAFLDELRASQRESEINEMNLYEIDMPALNFNTIKTLEPMQVEEEDFNRLLEQLTDSDAFVFISQTIAFGLPARLKSFIEILLATKHIEKLGNKKAFHLQIEDDTLGPIYQTNEHEDFRNFLKEKSVNMIEPLNLPHHHLEAGEHENVLLEIIEDTRLAAREFAQFINQESS</sequence>
<dbReference type="Pfam" id="PF02525">
    <property type="entry name" value="Flavodoxin_2"/>
    <property type="match status" value="1"/>
</dbReference>
<organism evidence="2 3">
    <name type="scientific">Planococcus shenhongbingii</name>
    <dbReference type="NCBI Taxonomy" id="3058398"/>
    <lineage>
        <taxon>Bacteria</taxon>
        <taxon>Bacillati</taxon>
        <taxon>Bacillota</taxon>
        <taxon>Bacilli</taxon>
        <taxon>Bacillales</taxon>
        <taxon>Caryophanaceae</taxon>
        <taxon>Planococcus</taxon>
    </lineage>
</organism>
<reference evidence="2 3" key="1">
    <citation type="submission" date="2023-07" db="EMBL/GenBank/DDBJ databases">
        <title>Novel species in genus Planococcus.</title>
        <authorList>
            <person name="Ning S."/>
        </authorList>
    </citation>
    <scope>NUCLEOTIDE SEQUENCE [LARGE SCALE GENOMIC DNA]</scope>
    <source>
        <strain evidence="2 3">N017</strain>
    </source>
</reference>
<proteinExistence type="predicted"/>
<comment type="caution">
    <text evidence="2">The sequence shown here is derived from an EMBL/GenBank/DDBJ whole genome shotgun (WGS) entry which is preliminary data.</text>
</comment>
<accession>A0ABT8NI78</accession>
<evidence type="ECO:0000259" key="1">
    <source>
        <dbReference type="Pfam" id="PF02525"/>
    </source>
</evidence>
<dbReference type="InterPro" id="IPR029039">
    <property type="entry name" value="Flavoprotein-like_sf"/>
</dbReference>
<name>A0ABT8NI78_9BACL</name>
<feature type="domain" description="Flavodoxin-like fold" evidence="1">
    <location>
        <begin position="3"/>
        <end position="111"/>
    </location>
</feature>
<gene>
    <name evidence="2" type="ORF">QWY13_16895</name>
</gene>
<protein>
    <submittedName>
        <fullName evidence="2">NAD(P)H-dependent oxidoreductase</fullName>
    </submittedName>
</protein>
<dbReference type="Gene3D" id="3.40.50.360">
    <property type="match status" value="1"/>
</dbReference>
<dbReference type="Proteomes" id="UP001172142">
    <property type="component" value="Unassembled WGS sequence"/>
</dbReference>